<evidence type="ECO:0000313" key="10">
    <source>
        <dbReference type="Proteomes" id="UP000290191"/>
    </source>
</evidence>
<comment type="similarity">
    <text evidence="2">Belongs to the Fur family.</text>
</comment>
<dbReference type="AlphaFoldDB" id="A0A4Q0Y4B7"/>
<dbReference type="InterPro" id="IPR036390">
    <property type="entry name" value="WH_DNA-bd_sf"/>
</dbReference>
<dbReference type="InterPro" id="IPR043135">
    <property type="entry name" value="Fur_C"/>
</dbReference>
<feature type="binding site" evidence="8">
    <location>
        <position position="132"/>
    </location>
    <ligand>
        <name>Zn(2+)</name>
        <dbReference type="ChEBI" id="CHEBI:29105"/>
    </ligand>
</feature>
<evidence type="ECO:0000256" key="3">
    <source>
        <dbReference type="ARBA" id="ARBA00022491"/>
    </source>
</evidence>
<dbReference type="Gene3D" id="1.10.10.10">
    <property type="entry name" value="Winged helix-like DNA-binding domain superfamily/Winged helix DNA-binding domain"/>
    <property type="match status" value="1"/>
</dbReference>
<dbReference type="Pfam" id="PF01475">
    <property type="entry name" value="FUR"/>
    <property type="match status" value="1"/>
</dbReference>
<keyword evidence="3" id="KW-0678">Repressor</keyword>
<evidence type="ECO:0000256" key="5">
    <source>
        <dbReference type="ARBA" id="ARBA00023015"/>
    </source>
</evidence>
<dbReference type="SUPFAM" id="SSF46785">
    <property type="entry name" value="Winged helix' DNA-binding domain"/>
    <property type="match status" value="1"/>
</dbReference>
<dbReference type="InterPro" id="IPR036388">
    <property type="entry name" value="WH-like_DNA-bd_sf"/>
</dbReference>
<dbReference type="GO" id="GO:1900376">
    <property type="term" value="P:regulation of secondary metabolite biosynthetic process"/>
    <property type="evidence" value="ECO:0007669"/>
    <property type="project" value="TreeGrafter"/>
</dbReference>
<dbReference type="InterPro" id="IPR002481">
    <property type="entry name" value="FUR"/>
</dbReference>
<evidence type="ECO:0000256" key="7">
    <source>
        <dbReference type="ARBA" id="ARBA00023163"/>
    </source>
</evidence>
<keyword evidence="4 8" id="KW-0862">Zinc</keyword>
<keyword evidence="10" id="KW-1185">Reference proteome</keyword>
<evidence type="ECO:0000256" key="1">
    <source>
        <dbReference type="ARBA" id="ARBA00002997"/>
    </source>
</evidence>
<proteinExistence type="inferred from homology"/>
<protein>
    <submittedName>
        <fullName evidence="9">Transcriptional repressor</fullName>
    </submittedName>
</protein>
<keyword evidence="8" id="KW-0479">Metal-binding</keyword>
<keyword evidence="7" id="KW-0804">Transcription</keyword>
<dbReference type="Gene3D" id="3.30.1490.190">
    <property type="match status" value="1"/>
</dbReference>
<reference evidence="9 10" key="1">
    <citation type="submission" date="2017-10" db="EMBL/GenBank/DDBJ databases">
        <title>Genomics of the genus Arcobacter.</title>
        <authorList>
            <person name="Perez-Cataluna A."/>
            <person name="Figueras M.J."/>
        </authorList>
    </citation>
    <scope>NUCLEOTIDE SEQUENCE [LARGE SCALE GENOMIC DNA]</scope>
    <source>
        <strain evidence="9 10">DSM 24636</strain>
    </source>
</reference>
<name>A0A4Q0Y4B7_9BACT</name>
<comment type="function">
    <text evidence="1">Acts as a global negative controlling element, employing Fe(2+) as a cofactor to bind the operator of the repressed genes.</text>
</comment>
<dbReference type="GO" id="GO:0003700">
    <property type="term" value="F:DNA-binding transcription factor activity"/>
    <property type="evidence" value="ECO:0007669"/>
    <property type="project" value="InterPro"/>
</dbReference>
<comment type="caution">
    <text evidence="9">The sequence shown here is derived from an EMBL/GenBank/DDBJ whole genome shotgun (WGS) entry which is preliminary data.</text>
</comment>
<dbReference type="RefSeq" id="WP_044418240.1">
    <property type="nucleotide sequence ID" value="NZ_CP041070.1"/>
</dbReference>
<dbReference type="GO" id="GO:0008270">
    <property type="term" value="F:zinc ion binding"/>
    <property type="evidence" value="ECO:0007669"/>
    <property type="project" value="TreeGrafter"/>
</dbReference>
<dbReference type="STRING" id="877500.GCA_000935065_02451"/>
<dbReference type="GO" id="GO:0000976">
    <property type="term" value="F:transcription cis-regulatory region binding"/>
    <property type="evidence" value="ECO:0007669"/>
    <property type="project" value="TreeGrafter"/>
</dbReference>
<dbReference type="EMBL" id="PDKO01000001">
    <property type="protein sequence ID" value="RXJ64633.1"/>
    <property type="molecule type" value="Genomic_DNA"/>
</dbReference>
<comment type="cofactor">
    <cofactor evidence="8">
        <name>Zn(2+)</name>
        <dbReference type="ChEBI" id="CHEBI:29105"/>
    </cofactor>
    <text evidence="8">Binds 1 zinc ion per subunit.</text>
</comment>
<evidence type="ECO:0000256" key="2">
    <source>
        <dbReference type="ARBA" id="ARBA00007957"/>
    </source>
</evidence>
<dbReference type="PANTHER" id="PTHR33202:SF7">
    <property type="entry name" value="FERRIC UPTAKE REGULATION PROTEIN"/>
    <property type="match status" value="1"/>
</dbReference>
<dbReference type="GO" id="GO:0045892">
    <property type="term" value="P:negative regulation of DNA-templated transcription"/>
    <property type="evidence" value="ECO:0007669"/>
    <property type="project" value="TreeGrafter"/>
</dbReference>
<dbReference type="Proteomes" id="UP000290191">
    <property type="component" value="Unassembled WGS sequence"/>
</dbReference>
<keyword evidence="5" id="KW-0805">Transcription regulation</keyword>
<accession>A0A4Q0Y4B7</accession>
<dbReference type="OrthoDB" id="8659436at2"/>
<evidence type="ECO:0000313" key="9">
    <source>
        <dbReference type="EMBL" id="RXJ64633.1"/>
    </source>
</evidence>
<organism evidence="9 10">
    <name type="scientific">Halarcobacter anaerophilus</name>
    <dbReference type="NCBI Taxonomy" id="877500"/>
    <lineage>
        <taxon>Bacteria</taxon>
        <taxon>Pseudomonadati</taxon>
        <taxon>Campylobacterota</taxon>
        <taxon>Epsilonproteobacteria</taxon>
        <taxon>Campylobacterales</taxon>
        <taxon>Arcobacteraceae</taxon>
        <taxon>Halarcobacter</taxon>
    </lineage>
</organism>
<sequence length="137" mass="15490">MFNSSVLLKEYDLKVTPQRVAIVEELYRNGHMNIDELYQSLLKKFPSISLATIYKNVNAMVEKIFLNEVKIPEAKSVYELAKEEHSHLICSSCGKIEDIYIDTSVLNDSVATISDFKVKDTKVVFSGTCSDCQKSSK</sequence>
<feature type="binding site" evidence="8">
    <location>
        <position position="93"/>
    </location>
    <ligand>
        <name>Zn(2+)</name>
        <dbReference type="ChEBI" id="CHEBI:29105"/>
    </ligand>
</feature>
<dbReference type="CDD" id="cd07153">
    <property type="entry name" value="Fur_like"/>
    <property type="match status" value="1"/>
</dbReference>
<keyword evidence="6" id="KW-0238">DNA-binding</keyword>
<evidence type="ECO:0000256" key="6">
    <source>
        <dbReference type="ARBA" id="ARBA00023125"/>
    </source>
</evidence>
<feature type="binding site" evidence="8">
    <location>
        <position position="90"/>
    </location>
    <ligand>
        <name>Zn(2+)</name>
        <dbReference type="ChEBI" id="CHEBI:29105"/>
    </ligand>
</feature>
<evidence type="ECO:0000256" key="4">
    <source>
        <dbReference type="ARBA" id="ARBA00022833"/>
    </source>
</evidence>
<dbReference type="PANTHER" id="PTHR33202">
    <property type="entry name" value="ZINC UPTAKE REGULATION PROTEIN"/>
    <property type="match status" value="1"/>
</dbReference>
<evidence type="ECO:0000256" key="8">
    <source>
        <dbReference type="PIRSR" id="PIRSR602481-1"/>
    </source>
</evidence>
<feature type="binding site" evidence="8">
    <location>
        <position position="129"/>
    </location>
    <ligand>
        <name>Zn(2+)</name>
        <dbReference type="ChEBI" id="CHEBI:29105"/>
    </ligand>
</feature>
<gene>
    <name evidence="9" type="ORF">CRV06_01360</name>
</gene>